<evidence type="ECO:0000259" key="8">
    <source>
        <dbReference type="PROSITE" id="PS50011"/>
    </source>
</evidence>
<organism evidence="9 10">
    <name type="scientific">Klebsormidium nitens</name>
    <name type="common">Green alga</name>
    <name type="synonym">Ulothrix nitens</name>
    <dbReference type="NCBI Taxonomy" id="105231"/>
    <lineage>
        <taxon>Eukaryota</taxon>
        <taxon>Viridiplantae</taxon>
        <taxon>Streptophyta</taxon>
        <taxon>Klebsormidiophyceae</taxon>
        <taxon>Klebsormidiales</taxon>
        <taxon>Klebsormidiaceae</taxon>
        <taxon>Klebsormidium</taxon>
    </lineage>
</organism>
<keyword evidence="2 5" id="KW-0547">Nucleotide-binding</keyword>
<evidence type="ECO:0000256" key="7">
    <source>
        <dbReference type="SAM" id="Phobius"/>
    </source>
</evidence>
<dbReference type="GO" id="GO:0004672">
    <property type="term" value="F:protein kinase activity"/>
    <property type="evidence" value="ECO:0000318"/>
    <property type="project" value="GO_Central"/>
</dbReference>
<evidence type="ECO:0000256" key="3">
    <source>
        <dbReference type="ARBA" id="ARBA00022777"/>
    </source>
</evidence>
<evidence type="ECO:0000256" key="6">
    <source>
        <dbReference type="SAM" id="MobiDB-lite"/>
    </source>
</evidence>
<evidence type="ECO:0000313" key="10">
    <source>
        <dbReference type="Proteomes" id="UP000054558"/>
    </source>
</evidence>
<dbReference type="Pfam" id="PF00069">
    <property type="entry name" value="Pkinase"/>
    <property type="match status" value="1"/>
</dbReference>
<dbReference type="PROSITE" id="PS00108">
    <property type="entry name" value="PROTEIN_KINASE_ST"/>
    <property type="match status" value="1"/>
</dbReference>
<feature type="compositionally biased region" description="Low complexity" evidence="6">
    <location>
        <begin position="849"/>
        <end position="863"/>
    </location>
</feature>
<dbReference type="SMART" id="SM00220">
    <property type="entry name" value="S_TKc"/>
    <property type="match status" value="1"/>
</dbReference>
<keyword evidence="3 9" id="KW-0418">Kinase</keyword>
<protein>
    <submittedName>
        <fullName evidence="9">Protein kinase superfamily protein</fullName>
    </submittedName>
</protein>
<dbReference type="PROSITE" id="PS00107">
    <property type="entry name" value="PROTEIN_KINASE_ATP"/>
    <property type="match status" value="1"/>
</dbReference>
<gene>
    <name evidence="9" type="ORF">KFL_002810090</name>
</gene>
<dbReference type="AlphaFoldDB" id="A0A1Y1IB02"/>
<reference evidence="9 10" key="1">
    <citation type="journal article" date="2014" name="Nat. Commun.">
        <title>Klebsormidium flaccidum genome reveals primary factors for plant terrestrial adaptation.</title>
        <authorList>
            <person name="Hori K."/>
            <person name="Maruyama F."/>
            <person name="Fujisawa T."/>
            <person name="Togashi T."/>
            <person name="Yamamoto N."/>
            <person name="Seo M."/>
            <person name="Sato S."/>
            <person name="Yamada T."/>
            <person name="Mori H."/>
            <person name="Tajima N."/>
            <person name="Moriyama T."/>
            <person name="Ikeuchi M."/>
            <person name="Watanabe M."/>
            <person name="Wada H."/>
            <person name="Kobayashi K."/>
            <person name="Saito M."/>
            <person name="Masuda T."/>
            <person name="Sasaki-Sekimoto Y."/>
            <person name="Mashiguchi K."/>
            <person name="Awai K."/>
            <person name="Shimojima M."/>
            <person name="Masuda S."/>
            <person name="Iwai M."/>
            <person name="Nobusawa T."/>
            <person name="Narise T."/>
            <person name="Kondo S."/>
            <person name="Saito H."/>
            <person name="Sato R."/>
            <person name="Murakawa M."/>
            <person name="Ihara Y."/>
            <person name="Oshima-Yamada Y."/>
            <person name="Ohtaka K."/>
            <person name="Satoh M."/>
            <person name="Sonobe K."/>
            <person name="Ishii M."/>
            <person name="Ohtani R."/>
            <person name="Kanamori-Sato M."/>
            <person name="Honoki R."/>
            <person name="Miyazaki D."/>
            <person name="Mochizuki H."/>
            <person name="Umetsu J."/>
            <person name="Higashi K."/>
            <person name="Shibata D."/>
            <person name="Kamiya Y."/>
            <person name="Sato N."/>
            <person name="Nakamura Y."/>
            <person name="Tabata S."/>
            <person name="Ida S."/>
            <person name="Kurokawa K."/>
            <person name="Ohta H."/>
        </authorList>
    </citation>
    <scope>NUCLEOTIDE SEQUENCE [LARGE SCALE GENOMIC DNA]</scope>
    <source>
        <strain evidence="9 10">NIES-2285</strain>
    </source>
</reference>
<evidence type="ECO:0000256" key="4">
    <source>
        <dbReference type="ARBA" id="ARBA00022840"/>
    </source>
</evidence>
<dbReference type="GO" id="GO:0045088">
    <property type="term" value="P:regulation of innate immune response"/>
    <property type="evidence" value="ECO:0000318"/>
    <property type="project" value="GO_Central"/>
</dbReference>
<feature type="binding site" evidence="5">
    <location>
        <position position="563"/>
    </location>
    <ligand>
        <name>ATP</name>
        <dbReference type="ChEBI" id="CHEBI:30616"/>
    </ligand>
</feature>
<dbReference type="InterPro" id="IPR000719">
    <property type="entry name" value="Prot_kinase_dom"/>
</dbReference>
<sequence>MKYRSIGGLSQACSSVKVARAGKQPLRHRSAMMDTAAGRPVRAILCISAVFFCFVAVTRASGVASARSLQQAGNSSCPLVFKQQDIADTIATCAKGTDPSIFFNVPCCTRIYGLLYQTRTRHANSTDQLLLSQDAAVACVQAMETSLVSAGLPPNRFSTCNVNSTGMWQPACGDALTTISAFKTLTNYSYPGSTSAACWNQPVCSACVASMSAKVASLQSLQGVNASLVATSECKDLANIALVAAAYPLSIANSIATCLWNSPVDNLPQSATCSLGYDAVDYSNVVRACGPLKEQGNRCCDTVLAVGGQVWYEFINRTGTPNYETETNACTASFKAALVANGLLETLYEECRLSSFIPLIALRCNKYTVTPPELQAKTEAVCAPGRCNASCTATVQEAFVTMAGPYADTPSISYCGIFFSGSFWPQNYGYQGAVDRANCYWNFPPELQLRILELGPSGRSKRRKALIASLVSVSVVFAFVAIAVMGLLLWRRQKRRTESIRDQDRFKAKLSKSRTVSEPLHWYSFPELRAATQNFAAKQLLGKGGSGSVYLGELPDGTRVAVKQLAKPSTPDGAEEFMTEVSSMVSCRHRHILTINGVHASDRQILLVYEYMTNGSLEDHLFTTPGESTKQMNKPAIFLDWPRRLKIALGTAKGLAYLHEDCKPRIIHRDVKPSNILLDQELEAKVGDFGLAKFTKDEETHVSTGVRGTWGFLSPEYVATGQVSEKSDVYAFGVVLLSLVTGRRPTDSEREAEEVFLTEWAWNVAGSGELLKLVDPALVEAIPVHEQTITVAIKVGLMCVHTVVNLRPTMRECFAMLSQQMELPSLPERPTTLFTVSSGRTNQSTSFATQSSTDTSSMRSFSLSNSNVGKKLEDVV</sequence>
<evidence type="ECO:0000256" key="2">
    <source>
        <dbReference type="ARBA" id="ARBA00022741"/>
    </source>
</evidence>
<feature type="transmembrane region" description="Helical" evidence="7">
    <location>
        <begin position="465"/>
        <end position="490"/>
    </location>
</feature>
<dbReference type="GO" id="GO:0005524">
    <property type="term" value="F:ATP binding"/>
    <property type="evidence" value="ECO:0007669"/>
    <property type="project" value="UniProtKB-UniRule"/>
</dbReference>
<dbReference type="InterPro" id="IPR011009">
    <property type="entry name" value="Kinase-like_dom_sf"/>
</dbReference>
<dbReference type="InterPro" id="IPR043891">
    <property type="entry name" value="SPARK"/>
</dbReference>
<feature type="domain" description="Protein kinase" evidence="8">
    <location>
        <begin position="535"/>
        <end position="876"/>
    </location>
</feature>
<dbReference type="InterPro" id="IPR008271">
    <property type="entry name" value="Ser/Thr_kinase_AS"/>
</dbReference>
<proteinExistence type="predicted"/>
<feature type="region of interest" description="Disordered" evidence="6">
    <location>
        <begin position="828"/>
        <end position="863"/>
    </location>
</feature>
<accession>A0A1Y1IB02</accession>
<keyword evidence="7" id="KW-1133">Transmembrane helix</keyword>
<dbReference type="SUPFAM" id="SSF56112">
    <property type="entry name" value="Protein kinase-like (PK-like)"/>
    <property type="match status" value="1"/>
</dbReference>
<dbReference type="EMBL" id="DF237230">
    <property type="protein sequence ID" value="GAQ86301.1"/>
    <property type="molecule type" value="Genomic_DNA"/>
</dbReference>
<dbReference type="Proteomes" id="UP000054558">
    <property type="component" value="Unassembled WGS sequence"/>
</dbReference>
<feature type="transmembrane region" description="Helical" evidence="7">
    <location>
        <begin position="37"/>
        <end position="57"/>
    </location>
</feature>
<dbReference type="STRING" id="105231.A0A1Y1IB02"/>
<dbReference type="InterPro" id="IPR017441">
    <property type="entry name" value="Protein_kinase_ATP_BS"/>
</dbReference>
<evidence type="ECO:0000256" key="5">
    <source>
        <dbReference type="PROSITE-ProRule" id="PRU10141"/>
    </source>
</evidence>
<evidence type="ECO:0000313" key="9">
    <source>
        <dbReference type="EMBL" id="GAQ86301.1"/>
    </source>
</evidence>
<dbReference type="OMA" id="QFAYLMG"/>
<keyword evidence="10" id="KW-1185">Reference proteome</keyword>
<dbReference type="FunFam" id="1.10.510.10:FF:000146">
    <property type="entry name" value="LRR receptor-like serine/threonine-protein kinase IOS1"/>
    <property type="match status" value="1"/>
</dbReference>
<dbReference type="InterPro" id="IPR052059">
    <property type="entry name" value="CR_Ser/Thr_kinase"/>
</dbReference>
<evidence type="ECO:0000256" key="1">
    <source>
        <dbReference type="ARBA" id="ARBA00022679"/>
    </source>
</evidence>
<keyword evidence="1" id="KW-0808">Transferase</keyword>
<dbReference type="CDD" id="cd14066">
    <property type="entry name" value="STKc_IRAK"/>
    <property type="match status" value="1"/>
</dbReference>
<name>A0A1Y1IB02_KLENI</name>
<dbReference type="PANTHER" id="PTHR47973">
    <property type="entry name" value="CYSTEINE-RICH RECEPTOR-LIKE PROTEIN KINASE 3"/>
    <property type="match status" value="1"/>
</dbReference>
<dbReference type="Gene3D" id="1.10.510.10">
    <property type="entry name" value="Transferase(Phosphotransferase) domain 1"/>
    <property type="match status" value="1"/>
</dbReference>
<dbReference type="Pfam" id="PF19160">
    <property type="entry name" value="SPARK"/>
    <property type="match status" value="1"/>
</dbReference>
<keyword evidence="7" id="KW-0472">Membrane</keyword>
<keyword evidence="7" id="KW-0812">Transmembrane</keyword>
<dbReference type="Gene3D" id="3.30.200.20">
    <property type="entry name" value="Phosphorylase Kinase, domain 1"/>
    <property type="match status" value="1"/>
</dbReference>
<dbReference type="PROSITE" id="PS50011">
    <property type="entry name" value="PROTEIN_KINASE_DOM"/>
    <property type="match status" value="1"/>
</dbReference>
<dbReference type="OrthoDB" id="4062651at2759"/>
<keyword evidence="4 5" id="KW-0067">ATP-binding</keyword>
<feature type="compositionally biased region" description="Polar residues" evidence="6">
    <location>
        <begin position="832"/>
        <end position="848"/>
    </location>
</feature>